<keyword evidence="5 6" id="KW-0472">Membrane</keyword>
<feature type="transmembrane region" description="Helical" evidence="6">
    <location>
        <begin position="32"/>
        <end position="52"/>
    </location>
</feature>
<comment type="caution">
    <text evidence="7">The sequence shown here is derived from an EMBL/GenBank/DDBJ whole genome shotgun (WGS) entry which is preliminary data.</text>
</comment>
<evidence type="ECO:0000256" key="2">
    <source>
        <dbReference type="ARBA" id="ARBA00022475"/>
    </source>
</evidence>
<feature type="transmembrane region" description="Helical" evidence="6">
    <location>
        <begin position="64"/>
        <end position="81"/>
    </location>
</feature>
<accession>A0ABQ2MC82</accession>
<protein>
    <recommendedName>
        <fullName evidence="9">Cytochrome c oxidase assembly protein</fullName>
    </recommendedName>
</protein>
<dbReference type="Pfam" id="PF09678">
    <property type="entry name" value="Caa3_CtaG"/>
    <property type="match status" value="1"/>
</dbReference>
<feature type="transmembrane region" description="Helical" evidence="6">
    <location>
        <begin position="93"/>
        <end position="117"/>
    </location>
</feature>
<keyword evidence="2" id="KW-1003">Cell membrane</keyword>
<evidence type="ECO:0000313" key="7">
    <source>
        <dbReference type="EMBL" id="GGO49648.1"/>
    </source>
</evidence>
<organism evidence="7 8">
    <name type="scientific">Citricoccus zhacaiensis</name>
    <dbReference type="NCBI Taxonomy" id="489142"/>
    <lineage>
        <taxon>Bacteria</taxon>
        <taxon>Bacillati</taxon>
        <taxon>Actinomycetota</taxon>
        <taxon>Actinomycetes</taxon>
        <taxon>Micrococcales</taxon>
        <taxon>Micrococcaceae</taxon>
        <taxon>Citricoccus</taxon>
    </lineage>
</organism>
<proteinExistence type="predicted"/>
<evidence type="ECO:0000313" key="8">
    <source>
        <dbReference type="Proteomes" id="UP000642509"/>
    </source>
</evidence>
<evidence type="ECO:0000256" key="3">
    <source>
        <dbReference type="ARBA" id="ARBA00022692"/>
    </source>
</evidence>
<feature type="transmembrane region" description="Helical" evidence="6">
    <location>
        <begin position="219"/>
        <end position="241"/>
    </location>
</feature>
<evidence type="ECO:0000256" key="4">
    <source>
        <dbReference type="ARBA" id="ARBA00022989"/>
    </source>
</evidence>
<reference evidence="8" key="1">
    <citation type="journal article" date="2019" name="Int. J. Syst. Evol. Microbiol.">
        <title>The Global Catalogue of Microorganisms (GCM) 10K type strain sequencing project: providing services to taxonomists for standard genome sequencing and annotation.</title>
        <authorList>
            <consortium name="The Broad Institute Genomics Platform"/>
            <consortium name="The Broad Institute Genome Sequencing Center for Infectious Disease"/>
            <person name="Wu L."/>
            <person name="Ma J."/>
        </authorList>
    </citation>
    <scope>NUCLEOTIDE SEQUENCE [LARGE SCALE GENOMIC DNA]</scope>
    <source>
        <strain evidence="8">CGMCC 1.7064</strain>
    </source>
</reference>
<feature type="transmembrane region" description="Helical" evidence="6">
    <location>
        <begin position="261"/>
        <end position="282"/>
    </location>
</feature>
<dbReference type="Proteomes" id="UP000642509">
    <property type="component" value="Unassembled WGS sequence"/>
</dbReference>
<dbReference type="InterPro" id="IPR019108">
    <property type="entry name" value="Caa3_assmbl_CtaG-rel"/>
</dbReference>
<feature type="transmembrane region" description="Helical" evidence="6">
    <location>
        <begin position="175"/>
        <end position="198"/>
    </location>
</feature>
<evidence type="ECO:0000256" key="5">
    <source>
        <dbReference type="ARBA" id="ARBA00023136"/>
    </source>
</evidence>
<evidence type="ECO:0000256" key="1">
    <source>
        <dbReference type="ARBA" id="ARBA00004651"/>
    </source>
</evidence>
<comment type="subcellular location">
    <subcellularLocation>
        <location evidence="1">Cell membrane</location>
        <topology evidence="1">Multi-pass membrane protein</topology>
    </subcellularLocation>
</comment>
<keyword evidence="8" id="KW-1185">Reference proteome</keyword>
<name>A0ABQ2MC82_9MICC</name>
<gene>
    <name evidence="7" type="ORF">GCM10010977_32030</name>
</gene>
<evidence type="ECO:0000256" key="6">
    <source>
        <dbReference type="SAM" id="Phobius"/>
    </source>
</evidence>
<feature type="transmembrane region" description="Helical" evidence="6">
    <location>
        <begin position="144"/>
        <end position="163"/>
    </location>
</feature>
<keyword evidence="4 6" id="KW-1133">Transmembrane helix</keyword>
<sequence length="324" mass="35271">MDEAGMDGPVWIPTEPPSLENFLAPTLQPIPLIPAIAVVLGLLYLAGALRLWSARRRWPVWRTLCFLLGCAVIAVTMGAGVEGYGLKMFSVFIFQQLTLMIAIPPLLVLGSPGTLLLRATPHRGPGRAVLRLAQAGLRSRLGRIALHPGFTIPLFLITYYGIYLSGLDDRLLPTWYGHTGLELLFLASGVLFTIPLLSSDPLPARQGFGGRMFDVAIEMPLHAFFGVVLMMATTPIVEFFATPPASWGLDPMEDQQIAGGLAWAYGELPTVLILVFIAHQWFRADTRQARRADAEADLNGTPELDAYNAYLEQLAAGTPPGPSR</sequence>
<dbReference type="EMBL" id="BMLQ01000013">
    <property type="protein sequence ID" value="GGO49648.1"/>
    <property type="molecule type" value="Genomic_DNA"/>
</dbReference>
<keyword evidence="3 6" id="KW-0812">Transmembrane</keyword>
<evidence type="ECO:0008006" key="9">
    <source>
        <dbReference type="Google" id="ProtNLM"/>
    </source>
</evidence>
<dbReference type="RefSeq" id="WP_159555363.1">
    <property type="nucleotide sequence ID" value="NZ_BAAAOU010000012.1"/>
</dbReference>